<sequence length="252" mass="28518">MRGAVALSILVLCFVPAVAVKSTVKPVRWLRLNTFKLSTHLGIYTIDDLKAEFAALSKSLSQNRTKLSSRRRMRHCFAGSSAQPLQPLYRRIERIKDKRHIVVAALRRKGLQIEGSEYQLSSKSGLTRSELEDDLRRMTRDMDRFMVRREEIWQEKWALAKDGKGGSEMANSEELERLARTEEKYVVQRIDKDSRQMRGIAGEIEREFGEAVRFEVLLGETGCVDLGSIAGKKVGTMVKVVCKETGSGQGQI</sequence>
<dbReference type="EMBL" id="ML119645">
    <property type="protein sequence ID" value="RPA88126.1"/>
    <property type="molecule type" value="Genomic_DNA"/>
</dbReference>
<feature type="signal peptide" evidence="1">
    <location>
        <begin position="1"/>
        <end position="19"/>
    </location>
</feature>
<keyword evidence="3" id="KW-1185">Reference proteome</keyword>
<organism evidence="2 3">
    <name type="scientific">Ascobolus immersus RN42</name>
    <dbReference type="NCBI Taxonomy" id="1160509"/>
    <lineage>
        <taxon>Eukaryota</taxon>
        <taxon>Fungi</taxon>
        <taxon>Dikarya</taxon>
        <taxon>Ascomycota</taxon>
        <taxon>Pezizomycotina</taxon>
        <taxon>Pezizomycetes</taxon>
        <taxon>Pezizales</taxon>
        <taxon>Ascobolaceae</taxon>
        <taxon>Ascobolus</taxon>
    </lineage>
</organism>
<proteinExistence type="predicted"/>
<name>A0A3N4IQQ8_ASCIM</name>
<accession>A0A3N4IQQ8</accession>
<feature type="chain" id="PRO_5018332165" evidence="1">
    <location>
        <begin position="20"/>
        <end position="252"/>
    </location>
</feature>
<gene>
    <name evidence="2" type="ORF">BJ508DRAFT_371584</name>
</gene>
<evidence type="ECO:0000256" key="1">
    <source>
        <dbReference type="SAM" id="SignalP"/>
    </source>
</evidence>
<evidence type="ECO:0000313" key="2">
    <source>
        <dbReference type="EMBL" id="RPA88126.1"/>
    </source>
</evidence>
<dbReference type="AlphaFoldDB" id="A0A3N4IQQ8"/>
<evidence type="ECO:0000313" key="3">
    <source>
        <dbReference type="Proteomes" id="UP000275078"/>
    </source>
</evidence>
<reference evidence="2 3" key="1">
    <citation type="journal article" date="2018" name="Nat. Ecol. Evol.">
        <title>Pezizomycetes genomes reveal the molecular basis of ectomycorrhizal truffle lifestyle.</title>
        <authorList>
            <person name="Murat C."/>
            <person name="Payen T."/>
            <person name="Noel B."/>
            <person name="Kuo A."/>
            <person name="Morin E."/>
            <person name="Chen J."/>
            <person name="Kohler A."/>
            <person name="Krizsan K."/>
            <person name="Balestrini R."/>
            <person name="Da Silva C."/>
            <person name="Montanini B."/>
            <person name="Hainaut M."/>
            <person name="Levati E."/>
            <person name="Barry K.W."/>
            <person name="Belfiori B."/>
            <person name="Cichocki N."/>
            <person name="Clum A."/>
            <person name="Dockter R.B."/>
            <person name="Fauchery L."/>
            <person name="Guy J."/>
            <person name="Iotti M."/>
            <person name="Le Tacon F."/>
            <person name="Lindquist E.A."/>
            <person name="Lipzen A."/>
            <person name="Malagnac F."/>
            <person name="Mello A."/>
            <person name="Molinier V."/>
            <person name="Miyauchi S."/>
            <person name="Poulain J."/>
            <person name="Riccioni C."/>
            <person name="Rubini A."/>
            <person name="Sitrit Y."/>
            <person name="Splivallo R."/>
            <person name="Traeger S."/>
            <person name="Wang M."/>
            <person name="Zifcakova L."/>
            <person name="Wipf D."/>
            <person name="Zambonelli A."/>
            <person name="Paolocci F."/>
            <person name="Nowrousian M."/>
            <person name="Ottonello S."/>
            <person name="Baldrian P."/>
            <person name="Spatafora J.W."/>
            <person name="Henrissat B."/>
            <person name="Nagy L.G."/>
            <person name="Aury J.M."/>
            <person name="Wincker P."/>
            <person name="Grigoriev I.V."/>
            <person name="Bonfante P."/>
            <person name="Martin F.M."/>
        </authorList>
    </citation>
    <scope>NUCLEOTIDE SEQUENCE [LARGE SCALE GENOMIC DNA]</scope>
    <source>
        <strain evidence="2 3">RN42</strain>
    </source>
</reference>
<protein>
    <submittedName>
        <fullName evidence="2">Uncharacterized protein</fullName>
    </submittedName>
</protein>
<keyword evidence="1" id="KW-0732">Signal</keyword>
<dbReference type="Proteomes" id="UP000275078">
    <property type="component" value="Unassembled WGS sequence"/>
</dbReference>